<keyword evidence="1" id="KW-0378">Hydrolase</keyword>
<dbReference type="SMART" id="SM00855">
    <property type="entry name" value="PGAM"/>
    <property type="match status" value="1"/>
</dbReference>
<evidence type="ECO:0000256" key="1">
    <source>
        <dbReference type="ARBA" id="ARBA00022801"/>
    </source>
</evidence>
<evidence type="ECO:0000313" key="2">
    <source>
        <dbReference type="EMBL" id="MSD91330.1"/>
    </source>
</evidence>
<evidence type="ECO:0000313" key="3">
    <source>
        <dbReference type="Proteomes" id="UP000436357"/>
    </source>
</evidence>
<dbReference type="GO" id="GO:0016787">
    <property type="term" value="F:hydrolase activity"/>
    <property type="evidence" value="ECO:0007669"/>
    <property type="project" value="UniProtKB-KW"/>
</dbReference>
<protein>
    <submittedName>
        <fullName evidence="2">Phosphoglycerate mutase</fullName>
    </submittedName>
</protein>
<sequence>MGLRKGLKAEDLRRCSRTLMLMRHAKTERQGPQGDRSRQLTDRGLKQARIMGRGLTALGLVPDRIICSGAPRARQTLDGMLKPLGDGPRVDYRESLYESGMQAVFDQLAQTEDRDRRVLILGHEPTMSICSQWLAEDNSDPDLLDLLNLGLPPATMVVLGSERPLTDWGTHQARLLGILGPQDLGDWPA</sequence>
<name>A0A6N7TZ12_9BIFI</name>
<dbReference type="EMBL" id="WKKW01000004">
    <property type="protein sequence ID" value="MSD91330.1"/>
    <property type="molecule type" value="Genomic_DNA"/>
</dbReference>
<proteinExistence type="predicted"/>
<dbReference type="InterPro" id="IPR013078">
    <property type="entry name" value="His_Pase_superF_clade-1"/>
</dbReference>
<gene>
    <name evidence="2" type="ORF">GKC41_06650</name>
</gene>
<accession>A0A6N7TZ12</accession>
<dbReference type="OrthoDB" id="9810154at2"/>
<dbReference type="InterPro" id="IPR029033">
    <property type="entry name" value="His_PPase_superfam"/>
</dbReference>
<reference evidence="2 3" key="1">
    <citation type="submission" date="2019-11" db="EMBL/GenBank/DDBJ databases">
        <title>Draft Genome Sequence of Plant Growth-Promoting Rhizosphere-Associated Bacteria.</title>
        <authorList>
            <person name="Vasilyev I.Y."/>
            <person name="Radchenko V."/>
            <person name="Ilnitskaya E.V."/>
        </authorList>
    </citation>
    <scope>NUCLEOTIDE SEQUENCE [LARGE SCALE GENOMIC DNA]</scope>
    <source>
        <strain evidence="2 3">VRA_9sq_n</strain>
    </source>
</reference>
<dbReference type="Gene3D" id="3.40.50.1240">
    <property type="entry name" value="Phosphoglycerate mutase-like"/>
    <property type="match status" value="1"/>
</dbReference>
<dbReference type="InterPro" id="IPR051021">
    <property type="entry name" value="Mito_Ser/Thr_phosphatase"/>
</dbReference>
<dbReference type="AlphaFoldDB" id="A0A6N7TZ12"/>
<dbReference type="PANTHER" id="PTHR20935">
    <property type="entry name" value="PHOSPHOGLYCERATE MUTASE-RELATED"/>
    <property type="match status" value="1"/>
</dbReference>
<dbReference type="Pfam" id="PF00300">
    <property type="entry name" value="His_Phos_1"/>
    <property type="match status" value="1"/>
</dbReference>
<comment type="caution">
    <text evidence="2">The sequence shown here is derived from an EMBL/GenBank/DDBJ whole genome shotgun (WGS) entry which is preliminary data.</text>
</comment>
<organism evidence="2 3">
    <name type="scientific">Bifidobacterium asteroides</name>
    <dbReference type="NCBI Taxonomy" id="1684"/>
    <lineage>
        <taxon>Bacteria</taxon>
        <taxon>Bacillati</taxon>
        <taxon>Actinomycetota</taxon>
        <taxon>Actinomycetes</taxon>
        <taxon>Bifidobacteriales</taxon>
        <taxon>Bifidobacteriaceae</taxon>
        <taxon>Bifidobacterium</taxon>
    </lineage>
</organism>
<dbReference type="Proteomes" id="UP000436357">
    <property type="component" value="Unassembled WGS sequence"/>
</dbReference>
<dbReference type="RefSeq" id="WP_154313519.1">
    <property type="nucleotide sequence ID" value="NZ_WKKW01000004.1"/>
</dbReference>
<dbReference type="CDD" id="cd07067">
    <property type="entry name" value="HP_PGM_like"/>
    <property type="match status" value="1"/>
</dbReference>
<dbReference type="SUPFAM" id="SSF53254">
    <property type="entry name" value="Phosphoglycerate mutase-like"/>
    <property type="match status" value="1"/>
</dbReference>